<evidence type="ECO:0000256" key="3">
    <source>
        <dbReference type="ARBA" id="ARBA00022692"/>
    </source>
</evidence>
<organism evidence="14 15">
    <name type="scientific">Salarias fasciatus</name>
    <name type="common">Jewelled blenny</name>
    <name type="synonym">Blennius fasciatus</name>
    <dbReference type="NCBI Taxonomy" id="181472"/>
    <lineage>
        <taxon>Eukaryota</taxon>
        <taxon>Metazoa</taxon>
        <taxon>Chordata</taxon>
        <taxon>Craniata</taxon>
        <taxon>Vertebrata</taxon>
        <taxon>Euteleostomi</taxon>
        <taxon>Actinopterygii</taxon>
        <taxon>Neopterygii</taxon>
        <taxon>Teleostei</taxon>
        <taxon>Neoteleostei</taxon>
        <taxon>Acanthomorphata</taxon>
        <taxon>Ovalentaria</taxon>
        <taxon>Blenniimorphae</taxon>
        <taxon>Blenniiformes</taxon>
        <taxon>Blennioidei</taxon>
        <taxon>Blenniidae</taxon>
        <taxon>Salariinae</taxon>
        <taxon>Salarias</taxon>
    </lineage>
</organism>
<evidence type="ECO:0000256" key="7">
    <source>
        <dbReference type="ARBA" id="ARBA00023157"/>
    </source>
</evidence>
<evidence type="ECO:0000256" key="4">
    <source>
        <dbReference type="ARBA" id="ARBA00022989"/>
    </source>
</evidence>
<evidence type="ECO:0000256" key="6">
    <source>
        <dbReference type="ARBA" id="ARBA00023136"/>
    </source>
</evidence>
<keyword evidence="8" id="KW-0325">Glycoprotein</keyword>
<protein>
    <submittedName>
        <fullName evidence="14">Epigen-like</fullName>
    </submittedName>
</protein>
<reference evidence="14" key="2">
    <citation type="submission" date="2025-08" db="UniProtKB">
        <authorList>
            <consortium name="Ensembl"/>
        </authorList>
    </citation>
    <scope>IDENTIFICATION</scope>
</reference>
<feature type="signal peptide" evidence="12">
    <location>
        <begin position="1"/>
        <end position="27"/>
    </location>
</feature>
<name>A0A672H5H1_SALFA</name>
<dbReference type="FunCoup" id="A0A672H5H1">
    <property type="interactions" value="997"/>
</dbReference>
<dbReference type="SUPFAM" id="SSF57196">
    <property type="entry name" value="EGF/Laminin"/>
    <property type="match status" value="1"/>
</dbReference>
<evidence type="ECO:0000313" key="15">
    <source>
        <dbReference type="Proteomes" id="UP000472267"/>
    </source>
</evidence>
<proteinExistence type="predicted"/>
<keyword evidence="6 11" id="KW-0472">Membrane</keyword>
<sequence length="156" mass="16327">MFTQRQMETLFLSAVAVLLLLSTAGQSAVLTTASPPPATSSPTTQINNSSSEGPYVLRSHVSCGSEHDAFCANGGTCIYPQDSEKPSCICVPPYGGERCMLFTDSVSSLPEGDVIGITVGITMLVILLAITIYCCASKRCVKSTPLIKSAPSETSV</sequence>
<dbReference type="AlphaFoldDB" id="A0A672H5H1"/>
<keyword evidence="15" id="KW-1185">Reference proteome</keyword>
<evidence type="ECO:0000256" key="1">
    <source>
        <dbReference type="ARBA" id="ARBA00004479"/>
    </source>
</evidence>
<keyword evidence="12" id="KW-0732">Signal</keyword>
<feature type="chain" id="PRO_5025603945" evidence="12">
    <location>
        <begin position="28"/>
        <end position="156"/>
    </location>
</feature>
<dbReference type="PANTHER" id="PTHR10740">
    <property type="entry name" value="TRANSFORMING GROWTH FACTOR ALPHA"/>
    <property type="match status" value="1"/>
</dbReference>
<dbReference type="InParanoid" id="A0A672H5H1"/>
<dbReference type="GO" id="GO:0007173">
    <property type="term" value="P:epidermal growth factor receptor signaling pathway"/>
    <property type="evidence" value="ECO:0007669"/>
    <property type="project" value="TreeGrafter"/>
</dbReference>
<dbReference type="GO" id="GO:0005154">
    <property type="term" value="F:epidermal growth factor receptor binding"/>
    <property type="evidence" value="ECO:0007669"/>
    <property type="project" value="TreeGrafter"/>
</dbReference>
<keyword evidence="4 11" id="KW-1133">Transmembrane helix</keyword>
<evidence type="ECO:0000313" key="14">
    <source>
        <dbReference type="Ensembl" id="ENSSFAP00005024321.1"/>
    </source>
</evidence>
<evidence type="ECO:0000256" key="9">
    <source>
        <dbReference type="PROSITE-ProRule" id="PRU00076"/>
    </source>
</evidence>
<feature type="transmembrane region" description="Helical" evidence="11">
    <location>
        <begin position="114"/>
        <end position="136"/>
    </location>
</feature>
<dbReference type="GO" id="GO:0008083">
    <property type="term" value="F:growth factor activity"/>
    <property type="evidence" value="ECO:0007669"/>
    <property type="project" value="UniProtKB-KW"/>
</dbReference>
<evidence type="ECO:0000256" key="5">
    <source>
        <dbReference type="ARBA" id="ARBA00023030"/>
    </source>
</evidence>
<reference evidence="14" key="3">
    <citation type="submission" date="2025-09" db="UniProtKB">
        <authorList>
            <consortium name="Ensembl"/>
        </authorList>
    </citation>
    <scope>IDENTIFICATION</scope>
</reference>
<dbReference type="GO" id="GO:0016020">
    <property type="term" value="C:membrane"/>
    <property type="evidence" value="ECO:0007669"/>
    <property type="project" value="UniProtKB-SubCell"/>
</dbReference>
<dbReference type="OMA" id="CMYPQDS"/>
<dbReference type="PROSITE" id="PS50026">
    <property type="entry name" value="EGF_3"/>
    <property type="match status" value="1"/>
</dbReference>
<dbReference type="Ensembl" id="ENSSFAT00005025300.1">
    <property type="protein sequence ID" value="ENSSFAP00005024321.1"/>
    <property type="gene ID" value="ENSSFAG00005012527.1"/>
</dbReference>
<evidence type="ECO:0000256" key="11">
    <source>
        <dbReference type="SAM" id="Phobius"/>
    </source>
</evidence>
<dbReference type="Proteomes" id="UP000472267">
    <property type="component" value="Chromosome 12"/>
</dbReference>
<dbReference type="OrthoDB" id="9411915at2759"/>
<dbReference type="GO" id="GO:0045840">
    <property type="term" value="P:positive regulation of mitotic nuclear division"/>
    <property type="evidence" value="ECO:0007669"/>
    <property type="project" value="TreeGrafter"/>
</dbReference>
<feature type="region of interest" description="Disordered" evidence="10">
    <location>
        <begin position="32"/>
        <end position="52"/>
    </location>
</feature>
<comment type="subcellular location">
    <subcellularLocation>
        <location evidence="1">Membrane</location>
        <topology evidence="1">Single-pass type I membrane protein</topology>
    </subcellularLocation>
</comment>
<keyword evidence="7 9" id="KW-1015">Disulfide bond</keyword>
<dbReference type="PROSITE" id="PS00022">
    <property type="entry name" value="EGF_1"/>
    <property type="match status" value="1"/>
</dbReference>
<dbReference type="PANTHER" id="PTHR10740:SF10">
    <property type="entry name" value="EPIGEN"/>
    <property type="match status" value="1"/>
</dbReference>
<evidence type="ECO:0000256" key="10">
    <source>
        <dbReference type="SAM" id="MobiDB-lite"/>
    </source>
</evidence>
<evidence type="ECO:0000256" key="12">
    <source>
        <dbReference type="SAM" id="SignalP"/>
    </source>
</evidence>
<keyword evidence="2 9" id="KW-0245">EGF-like domain</keyword>
<feature type="disulfide bond" evidence="9">
    <location>
        <begin position="90"/>
        <end position="99"/>
    </location>
</feature>
<accession>A0A672H5H1</accession>
<keyword evidence="5" id="KW-0339">Growth factor</keyword>
<evidence type="ECO:0000256" key="2">
    <source>
        <dbReference type="ARBA" id="ARBA00022536"/>
    </source>
</evidence>
<dbReference type="GO" id="GO:0005615">
    <property type="term" value="C:extracellular space"/>
    <property type="evidence" value="ECO:0007669"/>
    <property type="project" value="TreeGrafter"/>
</dbReference>
<dbReference type="PROSITE" id="PS01186">
    <property type="entry name" value="EGF_2"/>
    <property type="match status" value="1"/>
</dbReference>
<dbReference type="InterPro" id="IPR000742">
    <property type="entry name" value="EGF"/>
</dbReference>
<keyword evidence="3 11" id="KW-0812">Transmembrane</keyword>
<dbReference type="Gene3D" id="2.10.25.10">
    <property type="entry name" value="Laminin"/>
    <property type="match status" value="1"/>
</dbReference>
<dbReference type="GO" id="GO:0008284">
    <property type="term" value="P:positive regulation of cell population proliferation"/>
    <property type="evidence" value="ECO:0007669"/>
    <property type="project" value="TreeGrafter"/>
</dbReference>
<evidence type="ECO:0000259" key="13">
    <source>
        <dbReference type="PROSITE" id="PS50026"/>
    </source>
</evidence>
<feature type="disulfide bond" evidence="9">
    <location>
        <begin position="71"/>
        <end position="88"/>
    </location>
</feature>
<feature type="domain" description="EGF-like" evidence="13">
    <location>
        <begin position="59"/>
        <end position="100"/>
    </location>
</feature>
<reference evidence="14" key="1">
    <citation type="submission" date="2019-06" db="EMBL/GenBank/DDBJ databases">
        <authorList>
            <consortium name="Wellcome Sanger Institute Data Sharing"/>
        </authorList>
    </citation>
    <scope>NUCLEOTIDE SEQUENCE [LARGE SCALE GENOMIC DNA]</scope>
</reference>
<comment type="caution">
    <text evidence="9">Lacks conserved residue(s) required for the propagation of feature annotation.</text>
</comment>
<gene>
    <name evidence="14" type="primary">epgn</name>
</gene>
<evidence type="ECO:0000256" key="8">
    <source>
        <dbReference type="ARBA" id="ARBA00023180"/>
    </source>
</evidence>
<dbReference type="Pfam" id="PF00008">
    <property type="entry name" value="EGF"/>
    <property type="match status" value="1"/>
</dbReference>